<dbReference type="AlphaFoldDB" id="A0A7W9GQG2"/>
<gene>
    <name evidence="2" type="ORF">HD601_002533</name>
</gene>
<keyword evidence="3" id="KW-1185">Reference proteome</keyword>
<organism evidence="2 3">
    <name type="scientific">Jiangella mangrovi</name>
    <dbReference type="NCBI Taxonomy" id="1524084"/>
    <lineage>
        <taxon>Bacteria</taxon>
        <taxon>Bacillati</taxon>
        <taxon>Actinomycetota</taxon>
        <taxon>Actinomycetes</taxon>
        <taxon>Jiangellales</taxon>
        <taxon>Jiangellaceae</taxon>
        <taxon>Jiangella</taxon>
    </lineage>
</organism>
<evidence type="ECO:0000313" key="3">
    <source>
        <dbReference type="Proteomes" id="UP000542813"/>
    </source>
</evidence>
<keyword evidence="1" id="KW-0472">Membrane</keyword>
<feature type="transmembrane region" description="Helical" evidence="1">
    <location>
        <begin position="6"/>
        <end position="29"/>
    </location>
</feature>
<keyword evidence="1" id="KW-0812">Transmembrane</keyword>
<reference evidence="2 3" key="1">
    <citation type="submission" date="2020-08" db="EMBL/GenBank/DDBJ databases">
        <title>Sequencing the genomes of 1000 actinobacteria strains.</title>
        <authorList>
            <person name="Klenk H.-P."/>
        </authorList>
    </citation>
    <scope>NUCLEOTIDE SEQUENCE [LARGE SCALE GENOMIC DNA]</scope>
    <source>
        <strain evidence="2 3">DSM 102122</strain>
    </source>
</reference>
<sequence>MLELVFTSILVLVTAAAGLMGVLVVYKLFKGQA</sequence>
<evidence type="ECO:0000313" key="2">
    <source>
        <dbReference type="EMBL" id="MBB5787958.1"/>
    </source>
</evidence>
<comment type="caution">
    <text evidence="2">The sequence shown here is derived from an EMBL/GenBank/DDBJ whole genome shotgun (WGS) entry which is preliminary data.</text>
</comment>
<protein>
    <submittedName>
        <fullName evidence="2">Uncharacterized protein</fullName>
    </submittedName>
</protein>
<evidence type="ECO:0000256" key="1">
    <source>
        <dbReference type="SAM" id="Phobius"/>
    </source>
</evidence>
<dbReference type="Proteomes" id="UP000542813">
    <property type="component" value="Unassembled WGS sequence"/>
</dbReference>
<name>A0A7W9GQG2_9ACTN</name>
<accession>A0A7W9GQG2</accession>
<keyword evidence="1" id="KW-1133">Transmembrane helix</keyword>
<proteinExistence type="predicted"/>
<dbReference type="EMBL" id="JACHMM010000001">
    <property type="protein sequence ID" value="MBB5787958.1"/>
    <property type="molecule type" value="Genomic_DNA"/>
</dbReference>